<proteinExistence type="predicted"/>
<protein>
    <submittedName>
        <fullName evidence="1">Uncharacterized protein</fullName>
    </submittedName>
</protein>
<gene>
    <name evidence="1" type="ORF">FSB_LOCUS8204</name>
</gene>
<name>A0A2N9EZQ3_FAGSY</name>
<dbReference type="EMBL" id="OIVN01000445">
    <property type="protein sequence ID" value="SPC80322.1"/>
    <property type="molecule type" value="Genomic_DNA"/>
</dbReference>
<reference evidence="1" key="1">
    <citation type="submission" date="2018-02" db="EMBL/GenBank/DDBJ databases">
        <authorList>
            <person name="Cohen D.B."/>
            <person name="Kent A.D."/>
        </authorList>
    </citation>
    <scope>NUCLEOTIDE SEQUENCE</scope>
</reference>
<accession>A0A2N9EZQ3</accession>
<sequence length="289" mass="32099">MTPGSRGAGVVFVCFSGEDSGQTGEAASEPRVARRSRSLYLSNAPGPARQLATSRKDSVREGGFDLVPGVGIRRSWYHWKACTTLFFKVPNLPETELRTERYGPANRGYRSVFGPSEGIFPARGSTCCEPGRLCAQAQQRRGKNYGNFSTALFHRPVFARVVDVAPDVGFRRSWCRRKACATYFLKWTPVGSEMAWSTLGQTWSTLVKLREMCPGPSSWGYLTWQVLIGSGWFSLGCFVLRADARENPKGKNGVMTPSYAEIFSIHKCLQVRRFIRSGSPLYSPSLVNL</sequence>
<dbReference type="AlphaFoldDB" id="A0A2N9EZQ3"/>
<organism evidence="1">
    <name type="scientific">Fagus sylvatica</name>
    <name type="common">Beechnut</name>
    <dbReference type="NCBI Taxonomy" id="28930"/>
    <lineage>
        <taxon>Eukaryota</taxon>
        <taxon>Viridiplantae</taxon>
        <taxon>Streptophyta</taxon>
        <taxon>Embryophyta</taxon>
        <taxon>Tracheophyta</taxon>
        <taxon>Spermatophyta</taxon>
        <taxon>Magnoliopsida</taxon>
        <taxon>eudicotyledons</taxon>
        <taxon>Gunneridae</taxon>
        <taxon>Pentapetalae</taxon>
        <taxon>rosids</taxon>
        <taxon>fabids</taxon>
        <taxon>Fagales</taxon>
        <taxon>Fagaceae</taxon>
        <taxon>Fagus</taxon>
    </lineage>
</organism>
<evidence type="ECO:0000313" key="1">
    <source>
        <dbReference type="EMBL" id="SPC80322.1"/>
    </source>
</evidence>